<dbReference type="Proteomes" id="UP000606786">
    <property type="component" value="Unassembled WGS sequence"/>
</dbReference>
<keyword evidence="4" id="KW-1185">Reference proteome</keyword>
<evidence type="ECO:0000256" key="1">
    <source>
        <dbReference type="ARBA" id="ARBA00023002"/>
    </source>
</evidence>
<dbReference type="GO" id="GO:0008203">
    <property type="term" value="P:cholesterol metabolic process"/>
    <property type="evidence" value="ECO:0007669"/>
    <property type="project" value="InterPro"/>
</dbReference>
<comment type="caution">
    <text evidence="3">The sequence shown here is derived from an EMBL/GenBank/DDBJ whole genome shotgun (WGS) entry which is preliminary data.</text>
</comment>
<dbReference type="InterPro" id="IPR045605">
    <property type="entry name" value="KshA-like_C"/>
</dbReference>
<evidence type="ECO:0000313" key="4">
    <source>
        <dbReference type="Proteomes" id="UP000606786"/>
    </source>
</evidence>
<name>A0A811U940_CERCA</name>
<evidence type="ECO:0000259" key="2">
    <source>
        <dbReference type="Pfam" id="PF19298"/>
    </source>
</evidence>
<accession>A0A811U940</accession>
<keyword evidence="1" id="KW-0560">Oxidoreductase</keyword>
<evidence type="ECO:0000313" key="3">
    <source>
        <dbReference type="EMBL" id="CAD6995444.1"/>
    </source>
</evidence>
<feature type="domain" description="3-ketosteroid-9-alpha-monooxygenase oxygenase component-like C-terminal" evidence="2">
    <location>
        <begin position="76"/>
        <end position="179"/>
    </location>
</feature>
<dbReference type="OrthoDB" id="426882at2759"/>
<proteinExistence type="predicted"/>
<organism evidence="3 4">
    <name type="scientific">Ceratitis capitata</name>
    <name type="common">Mediterranean fruit fly</name>
    <name type="synonym">Tephritis capitata</name>
    <dbReference type="NCBI Taxonomy" id="7213"/>
    <lineage>
        <taxon>Eukaryota</taxon>
        <taxon>Metazoa</taxon>
        <taxon>Ecdysozoa</taxon>
        <taxon>Arthropoda</taxon>
        <taxon>Hexapoda</taxon>
        <taxon>Insecta</taxon>
        <taxon>Pterygota</taxon>
        <taxon>Neoptera</taxon>
        <taxon>Endopterygota</taxon>
        <taxon>Diptera</taxon>
        <taxon>Brachycera</taxon>
        <taxon>Muscomorpha</taxon>
        <taxon>Tephritoidea</taxon>
        <taxon>Tephritidae</taxon>
        <taxon>Ceratitis</taxon>
        <taxon>Ceratitis</taxon>
    </lineage>
</organism>
<dbReference type="EMBL" id="CAJHJT010000001">
    <property type="protein sequence ID" value="CAD6995444.1"/>
    <property type="molecule type" value="Genomic_DNA"/>
</dbReference>
<sequence length="195" mass="22518">MAAAIAAICSAVLWSTSVSPKTHVATLDLKHSIHLFPKFNILEVNVQAKQLYFRSLKLILRMFIMTAEAKLFVYGVHSKSCNINIGPSFVHLHLKSSLFGQIEILQTITPVEPLIQKVVHRFYAQKFFGPLIKLMIFAESVMFERDIVMWNNKTYRSKPQLVKEDAAIKNFRNWFSQFYTENSKSFLESRSALDW</sequence>
<dbReference type="AlphaFoldDB" id="A0A811U940"/>
<gene>
    <name evidence="3" type="ORF">CCAP1982_LOCUS4161</name>
</gene>
<dbReference type="Gene3D" id="3.90.380.10">
    <property type="entry name" value="Naphthalene 1,2-dioxygenase Alpha Subunit, Chain A, domain 1"/>
    <property type="match status" value="1"/>
</dbReference>
<protein>
    <submittedName>
        <fullName evidence="3">(Mediterranean fruit fly) hypothetical protein</fullName>
    </submittedName>
</protein>
<reference evidence="3" key="1">
    <citation type="submission" date="2020-11" db="EMBL/GenBank/DDBJ databases">
        <authorList>
            <person name="Whitehead M."/>
        </authorList>
    </citation>
    <scope>NUCLEOTIDE SEQUENCE</scope>
    <source>
        <strain evidence="3">EGII</strain>
    </source>
</reference>
<dbReference type="Pfam" id="PF19298">
    <property type="entry name" value="KshA_C"/>
    <property type="match status" value="1"/>
</dbReference>
<dbReference type="GO" id="GO:0016491">
    <property type="term" value="F:oxidoreductase activity"/>
    <property type="evidence" value="ECO:0007669"/>
    <property type="project" value="UniProtKB-KW"/>
</dbReference>